<dbReference type="InParanoid" id="A0A200QKT8"/>
<evidence type="ECO:0000313" key="2">
    <source>
        <dbReference type="EMBL" id="OVA11032.1"/>
    </source>
</evidence>
<keyword evidence="3" id="KW-1185">Reference proteome</keyword>
<feature type="region of interest" description="Disordered" evidence="1">
    <location>
        <begin position="22"/>
        <end position="43"/>
    </location>
</feature>
<dbReference type="GO" id="GO:0007059">
    <property type="term" value="P:chromosome segregation"/>
    <property type="evidence" value="ECO:0007669"/>
    <property type="project" value="TreeGrafter"/>
</dbReference>
<accession>A0A200QKT8</accession>
<dbReference type="GO" id="GO:0042138">
    <property type="term" value="P:meiotic DNA double-strand break formation"/>
    <property type="evidence" value="ECO:0007669"/>
    <property type="project" value="InterPro"/>
</dbReference>
<dbReference type="Proteomes" id="UP000195402">
    <property type="component" value="Unassembled WGS sequence"/>
</dbReference>
<protein>
    <recommendedName>
        <fullName evidence="4">Multipolar spindle 1</fullName>
    </recommendedName>
</protein>
<dbReference type="GO" id="GO:0000212">
    <property type="term" value="P:meiotic spindle organization"/>
    <property type="evidence" value="ECO:0007669"/>
    <property type="project" value="InterPro"/>
</dbReference>
<dbReference type="EMBL" id="MVGT01001734">
    <property type="protein sequence ID" value="OVA11032.1"/>
    <property type="molecule type" value="Genomic_DNA"/>
</dbReference>
<dbReference type="OrthoDB" id="1913471at2759"/>
<dbReference type="STRING" id="56857.A0A200QKT8"/>
<dbReference type="OMA" id="SNMFIMI"/>
<evidence type="ECO:0008006" key="4">
    <source>
        <dbReference type="Google" id="ProtNLM"/>
    </source>
</evidence>
<feature type="compositionally biased region" description="Low complexity" evidence="1">
    <location>
        <begin position="22"/>
        <end position="36"/>
    </location>
</feature>
<evidence type="ECO:0000313" key="3">
    <source>
        <dbReference type="Proteomes" id="UP000195402"/>
    </source>
</evidence>
<name>A0A200QKT8_MACCD</name>
<proteinExistence type="predicted"/>
<sequence>MDSNPSLKFALAIALLRSKLLKNSSNPSSSSSSSESDAQRWKKKAKERKQEILRLKQELKELEDGTQYNLFPQIASCKCYFFDNLGKLSPRRVNLGDDRDSGFNDVLRRRFLRQVRLKERRKRPGESVRRPHVLELNVEDQIEQLSTSVDFLVDQCKTFAPVANDTSFTNWSHQAVDFILASLKNLLAKEKNQELVEGIVSRLITRLVGTMCIPSQKDESSSSGYDVEFYVQHLIRQLGSDPYIGQRTMLAVSQRISVLAESLLFMDPFDDAFPNTHSCMFVLIQLIEFLISDYTQTWTSNEGFERMLFEEWVRSVLQARKSLGLLECRNGLYVLYMDRVTGELANKVSEVSCLPTLSPDILENLFH</sequence>
<comment type="caution">
    <text evidence="2">The sequence shown here is derived from an EMBL/GenBank/DDBJ whole genome shotgun (WGS) entry which is preliminary data.</text>
</comment>
<dbReference type="AlphaFoldDB" id="A0A200QKT8"/>
<dbReference type="GO" id="GO:0007140">
    <property type="term" value="P:male meiotic nuclear division"/>
    <property type="evidence" value="ECO:0007669"/>
    <property type="project" value="TreeGrafter"/>
</dbReference>
<dbReference type="PANTHER" id="PTHR35768">
    <property type="entry name" value="PROTEIN MULTIPOLAR SPINDLE 1"/>
    <property type="match status" value="1"/>
</dbReference>
<dbReference type="FunCoup" id="A0A200QKT8">
    <property type="interactions" value="486"/>
</dbReference>
<evidence type="ECO:0000256" key="1">
    <source>
        <dbReference type="SAM" id="MobiDB-lite"/>
    </source>
</evidence>
<organism evidence="2 3">
    <name type="scientific">Macleaya cordata</name>
    <name type="common">Five-seeded plume-poppy</name>
    <name type="synonym">Bocconia cordata</name>
    <dbReference type="NCBI Taxonomy" id="56857"/>
    <lineage>
        <taxon>Eukaryota</taxon>
        <taxon>Viridiplantae</taxon>
        <taxon>Streptophyta</taxon>
        <taxon>Embryophyta</taxon>
        <taxon>Tracheophyta</taxon>
        <taxon>Spermatophyta</taxon>
        <taxon>Magnoliopsida</taxon>
        <taxon>Ranunculales</taxon>
        <taxon>Papaveraceae</taxon>
        <taxon>Papaveroideae</taxon>
        <taxon>Macleaya</taxon>
    </lineage>
</organism>
<reference evidence="2 3" key="1">
    <citation type="journal article" date="2017" name="Mol. Plant">
        <title>The Genome of Medicinal Plant Macleaya cordata Provides New Insights into Benzylisoquinoline Alkaloids Metabolism.</title>
        <authorList>
            <person name="Liu X."/>
            <person name="Liu Y."/>
            <person name="Huang P."/>
            <person name="Ma Y."/>
            <person name="Qing Z."/>
            <person name="Tang Q."/>
            <person name="Cao H."/>
            <person name="Cheng P."/>
            <person name="Zheng Y."/>
            <person name="Yuan Z."/>
            <person name="Zhou Y."/>
            <person name="Liu J."/>
            <person name="Tang Z."/>
            <person name="Zhuo Y."/>
            <person name="Zhang Y."/>
            <person name="Yu L."/>
            <person name="Huang J."/>
            <person name="Yang P."/>
            <person name="Peng Q."/>
            <person name="Zhang J."/>
            <person name="Jiang W."/>
            <person name="Zhang Z."/>
            <person name="Lin K."/>
            <person name="Ro D.K."/>
            <person name="Chen X."/>
            <person name="Xiong X."/>
            <person name="Shang Y."/>
            <person name="Huang S."/>
            <person name="Zeng J."/>
        </authorList>
    </citation>
    <scope>NUCLEOTIDE SEQUENCE [LARGE SCALE GENOMIC DNA]</scope>
    <source>
        <strain evidence="3">cv. BLH2017</strain>
        <tissue evidence="2">Root</tissue>
    </source>
</reference>
<dbReference type="InterPro" id="IPR037500">
    <property type="entry name" value="Msp1"/>
</dbReference>
<dbReference type="PANTHER" id="PTHR35768:SF1">
    <property type="entry name" value="PROTEIN MULTIPOLAR SPINDLE 1"/>
    <property type="match status" value="1"/>
</dbReference>
<gene>
    <name evidence="2" type="ORF">BVC80_1747g24</name>
</gene>